<dbReference type="EMBL" id="CP049865">
    <property type="protein sequence ID" value="QIK70953.1"/>
    <property type="molecule type" value="Genomic_DNA"/>
</dbReference>
<evidence type="ECO:0000256" key="1">
    <source>
        <dbReference type="SAM" id="MobiDB-lite"/>
    </source>
</evidence>
<dbReference type="RefSeq" id="WP_166230680.1">
    <property type="nucleotide sequence ID" value="NZ_CP049865.1"/>
</dbReference>
<dbReference type="AlphaFoldDB" id="A0A6G7Y2F2"/>
<name>A0A6G7Y2F2_9ACTN</name>
<evidence type="ECO:0000313" key="3">
    <source>
        <dbReference type="Proteomes" id="UP000501058"/>
    </source>
</evidence>
<gene>
    <name evidence="2" type="ORF">G7070_08400</name>
</gene>
<evidence type="ECO:0000313" key="2">
    <source>
        <dbReference type="EMBL" id="QIK70953.1"/>
    </source>
</evidence>
<sequence length="69" mass="7321">MTGLLPRDCDATAPVPGAASPRPADAWARGGHGLFERVTNLVRVHAPGAAIAFNATPEDTWEAAARWVW</sequence>
<accession>A0A6G7Y2F2</accession>
<reference evidence="2 3" key="1">
    <citation type="submission" date="2020-03" db="EMBL/GenBank/DDBJ databases">
        <title>Propioniciclava sp. nov., isolated from Hydrophilus acuminatus.</title>
        <authorList>
            <person name="Hyun D.-W."/>
            <person name="Bae J.-W."/>
        </authorList>
    </citation>
    <scope>NUCLEOTIDE SEQUENCE [LARGE SCALE GENOMIC DNA]</scope>
    <source>
        <strain evidence="2 3">HDW11</strain>
    </source>
</reference>
<feature type="region of interest" description="Disordered" evidence="1">
    <location>
        <begin position="1"/>
        <end position="25"/>
    </location>
</feature>
<protein>
    <submittedName>
        <fullName evidence="2">Uncharacterized protein</fullName>
    </submittedName>
</protein>
<dbReference type="KEGG" id="prv:G7070_08400"/>
<proteinExistence type="predicted"/>
<dbReference type="Proteomes" id="UP000501058">
    <property type="component" value="Chromosome"/>
</dbReference>
<keyword evidence="3" id="KW-1185">Reference proteome</keyword>
<organism evidence="2 3">
    <name type="scientific">Propioniciclava coleopterorum</name>
    <dbReference type="NCBI Taxonomy" id="2714937"/>
    <lineage>
        <taxon>Bacteria</taxon>
        <taxon>Bacillati</taxon>
        <taxon>Actinomycetota</taxon>
        <taxon>Actinomycetes</taxon>
        <taxon>Propionibacteriales</taxon>
        <taxon>Propionibacteriaceae</taxon>
        <taxon>Propioniciclava</taxon>
    </lineage>
</organism>